<dbReference type="GO" id="GO:0003700">
    <property type="term" value="F:DNA-binding transcription factor activity"/>
    <property type="evidence" value="ECO:0007669"/>
    <property type="project" value="InterPro"/>
</dbReference>
<evidence type="ECO:0000259" key="5">
    <source>
        <dbReference type="PROSITE" id="PS50931"/>
    </source>
</evidence>
<dbReference type="Proteomes" id="UP000545386">
    <property type="component" value="Unassembled WGS sequence"/>
</dbReference>
<dbReference type="InterPro" id="IPR058163">
    <property type="entry name" value="LysR-type_TF_proteobact-type"/>
</dbReference>
<dbReference type="PANTHER" id="PTHR30537:SF5">
    <property type="entry name" value="HTH-TYPE TRANSCRIPTIONAL ACTIVATOR TTDR-RELATED"/>
    <property type="match status" value="1"/>
</dbReference>
<dbReference type="InterPro" id="IPR036388">
    <property type="entry name" value="WH-like_DNA-bd_sf"/>
</dbReference>
<dbReference type="InterPro" id="IPR005119">
    <property type="entry name" value="LysR_subst-bd"/>
</dbReference>
<dbReference type="InterPro" id="IPR000847">
    <property type="entry name" value="LysR_HTH_N"/>
</dbReference>
<accession>A0A842HNQ4</accession>
<gene>
    <name evidence="6" type="ORF">GTU67_08015</name>
</gene>
<comment type="similarity">
    <text evidence="1">Belongs to the LysR transcriptional regulatory family.</text>
</comment>
<keyword evidence="7" id="KW-1185">Reference proteome</keyword>
<dbReference type="FunFam" id="1.10.10.10:FF:000001">
    <property type="entry name" value="LysR family transcriptional regulator"/>
    <property type="match status" value="1"/>
</dbReference>
<evidence type="ECO:0000313" key="6">
    <source>
        <dbReference type="EMBL" id="MBC2769856.1"/>
    </source>
</evidence>
<keyword evidence="3" id="KW-0238">DNA-binding</keyword>
<dbReference type="PANTHER" id="PTHR30537">
    <property type="entry name" value="HTH-TYPE TRANSCRIPTIONAL REGULATOR"/>
    <property type="match status" value="1"/>
</dbReference>
<organism evidence="6 7">
    <name type="scientific">Pusillimonas minor</name>
    <dbReference type="NCBI Taxonomy" id="2697024"/>
    <lineage>
        <taxon>Bacteria</taxon>
        <taxon>Pseudomonadati</taxon>
        <taxon>Pseudomonadota</taxon>
        <taxon>Betaproteobacteria</taxon>
        <taxon>Burkholderiales</taxon>
        <taxon>Alcaligenaceae</taxon>
        <taxon>Pusillimonas</taxon>
    </lineage>
</organism>
<keyword evidence="4" id="KW-0804">Transcription</keyword>
<protein>
    <submittedName>
        <fullName evidence="6">LysR family transcriptional regulator</fullName>
    </submittedName>
</protein>
<evidence type="ECO:0000313" key="7">
    <source>
        <dbReference type="Proteomes" id="UP000545386"/>
    </source>
</evidence>
<evidence type="ECO:0000256" key="3">
    <source>
        <dbReference type="ARBA" id="ARBA00023125"/>
    </source>
</evidence>
<reference evidence="6 7" key="1">
    <citation type="submission" date="2020-08" db="EMBL/GenBank/DDBJ databases">
        <title>Paraeoetvoesia sp. YC-7-48 draft genome sequence.</title>
        <authorList>
            <person name="Yao L."/>
        </authorList>
    </citation>
    <scope>NUCLEOTIDE SEQUENCE [LARGE SCALE GENOMIC DNA]</scope>
    <source>
        <strain evidence="7">YC-7-48</strain>
    </source>
</reference>
<feature type="domain" description="HTH lysR-type" evidence="5">
    <location>
        <begin position="5"/>
        <end position="62"/>
    </location>
</feature>
<sequence>MTMNLYANDLILFAHIVDAGSFTRASDLTGLPKSTLSRRLAELENVFGERLMQRSTRRLVLTEFGERMLEYARRLVDDTEAATALALHRQVTPQGILRVSFPPEYHELSLVQILSTFSRRHPDVRLDIDLSSRRVDLVAERFDVAVRVAAQLPDDNALVARRIITLHNGLYASPAYLARHGTPQNPPQLQSHTGLVLVTSAGDQQIWRLSRSNTEHWEGLPLHMLSANSVGLQQALAVQGLGIVGLSESFARPHVERGELLRVLPQWHLPQMNVWCVTPGRKLLPQRTLAFIDTLKEVLG</sequence>
<dbReference type="SUPFAM" id="SSF46785">
    <property type="entry name" value="Winged helix' DNA-binding domain"/>
    <property type="match status" value="1"/>
</dbReference>
<dbReference type="EMBL" id="JACJUU010000005">
    <property type="protein sequence ID" value="MBC2769856.1"/>
    <property type="molecule type" value="Genomic_DNA"/>
</dbReference>
<dbReference type="GO" id="GO:0003677">
    <property type="term" value="F:DNA binding"/>
    <property type="evidence" value="ECO:0007669"/>
    <property type="project" value="UniProtKB-KW"/>
</dbReference>
<comment type="caution">
    <text evidence="6">The sequence shown here is derived from an EMBL/GenBank/DDBJ whole genome shotgun (WGS) entry which is preliminary data.</text>
</comment>
<dbReference type="SUPFAM" id="SSF53850">
    <property type="entry name" value="Periplasmic binding protein-like II"/>
    <property type="match status" value="1"/>
</dbReference>
<dbReference type="Gene3D" id="1.10.10.10">
    <property type="entry name" value="Winged helix-like DNA-binding domain superfamily/Winged helix DNA-binding domain"/>
    <property type="match status" value="1"/>
</dbReference>
<name>A0A842HNQ4_9BURK</name>
<dbReference type="PROSITE" id="PS50931">
    <property type="entry name" value="HTH_LYSR"/>
    <property type="match status" value="1"/>
</dbReference>
<dbReference type="Pfam" id="PF03466">
    <property type="entry name" value="LysR_substrate"/>
    <property type="match status" value="1"/>
</dbReference>
<evidence type="ECO:0000256" key="2">
    <source>
        <dbReference type="ARBA" id="ARBA00023015"/>
    </source>
</evidence>
<keyword evidence="2" id="KW-0805">Transcription regulation</keyword>
<dbReference type="Pfam" id="PF00126">
    <property type="entry name" value="HTH_1"/>
    <property type="match status" value="1"/>
</dbReference>
<dbReference type="CDD" id="cd08422">
    <property type="entry name" value="PBP2_CrgA_like"/>
    <property type="match status" value="1"/>
</dbReference>
<dbReference type="Gene3D" id="3.40.190.290">
    <property type="match status" value="1"/>
</dbReference>
<evidence type="ECO:0000256" key="4">
    <source>
        <dbReference type="ARBA" id="ARBA00023163"/>
    </source>
</evidence>
<evidence type="ECO:0000256" key="1">
    <source>
        <dbReference type="ARBA" id="ARBA00009437"/>
    </source>
</evidence>
<proteinExistence type="inferred from homology"/>
<dbReference type="InterPro" id="IPR036390">
    <property type="entry name" value="WH_DNA-bd_sf"/>
</dbReference>
<dbReference type="AlphaFoldDB" id="A0A842HNQ4"/>